<accession>A0A9D9GUB0</accession>
<gene>
    <name evidence="1" type="ORF">IAB19_06630</name>
</gene>
<sequence length="515" mass="58932">MFDPEDFYFTDSDFADASDTFKRLVKEHKGSIEDHGFYVLVKTKADDPELGQDFVYYAVVKPLELTTTLKIFPRIEGRVSGIDCLPDAKPEIDNFYANINQPDWRAKSKAMQSFRRLSTPLMSSTTTTFLRSKLDWDSCLKGNFVVTDTKLCRTLLVNEDEHNPVTIRSSTLTDCFIKSGDSYELEDIGRTKKLQNFIKTWDAPAEISKVELFERNIIDNSTLSGVGAAECAFINCELSCSSPDLPAFRENQDEDEDDYVYMSSIPHHCKLIDCYLAGSNVQLGEADKLQLEKTAVINSRIELTAKSLNQENVLLNKLIKDESREKPGRGFPIYSDSLLFNSVIKNCPFVVDSSMLQCQFESSAALGCQLADISALDCYLRLNDLTAGEGQSIKGRYDIECKLSFDSYEADKLDEYGIEINEREYREILREDFKLSKDELTARKCTNKYHEKLYRAAMHELFGMIRVLELSEITLPNHFYLESKELRDLLEYHLREYEAPEKKDLAALFAQYKDD</sequence>
<dbReference type="EMBL" id="JADINH010000141">
    <property type="protein sequence ID" value="MBO8416035.1"/>
    <property type="molecule type" value="Genomic_DNA"/>
</dbReference>
<reference evidence="1" key="2">
    <citation type="journal article" date="2021" name="PeerJ">
        <title>Extensive microbial diversity within the chicken gut microbiome revealed by metagenomics and culture.</title>
        <authorList>
            <person name="Gilroy R."/>
            <person name="Ravi A."/>
            <person name="Getino M."/>
            <person name="Pursley I."/>
            <person name="Horton D.L."/>
            <person name="Alikhan N.F."/>
            <person name="Baker D."/>
            <person name="Gharbi K."/>
            <person name="Hall N."/>
            <person name="Watson M."/>
            <person name="Adriaenssens E.M."/>
            <person name="Foster-Nyarko E."/>
            <person name="Jarju S."/>
            <person name="Secka A."/>
            <person name="Antonio M."/>
            <person name="Oren A."/>
            <person name="Chaudhuri R.R."/>
            <person name="La Ragione R."/>
            <person name="Hildebrand F."/>
            <person name="Pallen M.J."/>
        </authorList>
    </citation>
    <scope>NUCLEOTIDE SEQUENCE</scope>
    <source>
        <strain evidence="1">17213</strain>
    </source>
</reference>
<comment type="caution">
    <text evidence="1">The sequence shown here is derived from an EMBL/GenBank/DDBJ whole genome shotgun (WGS) entry which is preliminary data.</text>
</comment>
<organism evidence="1 2">
    <name type="scientific">Candidatus Avisuccinivibrio stercorigallinarum</name>
    <dbReference type="NCBI Taxonomy" id="2840704"/>
    <lineage>
        <taxon>Bacteria</taxon>
        <taxon>Pseudomonadati</taxon>
        <taxon>Pseudomonadota</taxon>
        <taxon>Gammaproteobacteria</taxon>
        <taxon>Aeromonadales</taxon>
        <taxon>Succinivibrionaceae</taxon>
        <taxon>Succinivibrionaceae incertae sedis</taxon>
        <taxon>Candidatus Avisuccinivibrio</taxon>
    </lineage>
</organism>
<reference evidence="1" key="1">
    <citation type="submission" date="2020-10" db="EMBL/GenBank/DDBJ databases">
        <authorList>
            <person name="Gilroy R."/>
        </authorList>
    </citation>
    <scope>NUCLEOTIDE SEQUENCE</scope>
    <source>
        <strain evidence="1">17213</strain>
    </source>
</reference>
<dbReference type="AlphaFoldDB" id="A0A9D9GUB0"/>
<name>A0A9D9GUB0_9GAMM</name>
<evidence type="ECO:0000313" key="1">
    <source>
        <dbReference type="EMBL" id="MBO8416035.1"/>
    </source>
</evidence>
<proteinExistence type="predicted"/>
<evidence type="ECO:0000313" key="2">
    <source>
        <dbReference type="Proteomes" id="UP000823631"/>
    </source>
</evidence>
<protein>
    <submittedName>
        <fullName evidence="1">Uncharacterized protein</fullName>
    </submittedName>
</protein>
<dbReference type="Proteomes" id="UP000823631">
    <property type="component" value="Unassembled WGS sequence"/>
</dbReference>